<evidence type="ECO:0000259" key="1">
    <source>
        <dbReference type="Pfam" id="PF13408"/>
    </source>
</evidence>
<dbReference type="InterPro" id="IPR038109">
    <property type="entry name" value="DNA_bind_recomb_sf"/>
</dbReference>
<evidence type="ECO:0000313" key="2">
    <source>
        <dbReference type="EMBL" id="CUO10109.1"/>
    </source>
</evidence>
<name>A0A174CCX6_9FIRM</name>
<dbReference type="STRING" id="187979.ERS852385_02131"/>
<feature type="domain" description="Recombinase zinc beta ribbon" evidence="1">
    <location>
        <begin position="80"/>
        <end position="124"/>
    </location>
</feature>
<dbReference type="Gene3D" id="3.90.1750.20">
    <property type="entry name" value="Putative Large Serine Recombinase, Chain B, Domain 2"/>
    <property type="match status" value="1"/>
</dbReference>
<dbReference type="Proteomes" id="UP000095546">
    <property type="component" value="Unassembled WGS sequence"/>
</dbReference>
<gene>
    <name evidence="2" type="ORF">ERS852385_02131</name>
</gene>
<proteinExistence type="predicted"/>
<accession>A0A174CCX6</accession>
<dbReference type="RefSeq" id="WP_338131882.1">
    <property type="nucleotide sequence ID" value="NZ_JBNPMW010000037.1"/>
</dbReference>
<keyword evidence="3" id="KW-1185">Reference proteome</keyword>
<dbReference type="InterPro" id="IPR025827">
    <property type="entry name" value="Zn_ribbon_recom_dom"/>
</dbReference>
<sequence>MSSLAQEESRSISENVTWGHRKRFTVNFLTKETKDNEGEMPQYYVEHNHEAIISPQIFDWVQEGIKRRREGKKRYSGVSIFSSKIKCGDCDGWYGAKVWHSTDKYRRTIYRCNGGINKACTCSAMLSDGTVIGRKILSLPREKDSLGHKLNKIKKAQ</sequence>
<dbReference type="Pfam" id="PF13408">
    <property type="entry name" value="Zn_ribbon_recom"/>
    <property type="match status" value="1"/>
</dbReference>
<evidence type="ECO:0000313" key="3">
    <source>
        <dbReference type="Proteomes" id="UP000095546"/>
    </source>
</evidence>
<dbReference type="EMBL" id="CYYU01000028">
    <property type="protein sequence ID" value="CUO10109.1"/>
    <property type="molecule type" value="Genomic_DNA"/>
</dbReference>
<organism evidence="2 3">
    <name type="scientific">Mitsuokella jalaludinii</name>
    <dbReference type="NCBI Taxonomy" id="187979"/>
    <lineage>
        <taxon>Bacteria</taxon>
        <taxon>Bacillati</taxon>
        <taxon>Bacillota</taxon>
        <taxon>Negativicutes</taxon>
        <taxon>Selenomonadales</taxon>
        <taxon>Selenomonadaceae</taxon>
        <taxon>Mitsuokella</taxon>
    </lineage>
</organism>
<reference evidence="2 3" key="1">
    <citation type="submission" date="2015-09" db="EMBL/GenBank/DDBJ databases">
        <authorList>
            <consortium name="Pathogen Informatics"/>
        </authorList>
    </citation>
    <scope>NUCLEOTIDE SEQUENCE [LARGE SCALE GENOMIC DNA]</scope>
    <source>
        <strain evidence="2 3">2789STDY5608828</strain>
    </source>
</reference>
<protein>
    <recommendedName>
        <fullName evidence="1">Recombinase zinc beta ribbon domain-containing protein</fullName>
    </recommendedName>
</protein>
<dbReference type="AlphaFoldDB" id="A0A174CCX6"/>